<dbReference type="PROSITE" id="PS50893">
    <property type="entry name" value="ABC_TRANSPORTER_2"/>
    <property type="match status" value="1"/>
</dbReference>
<dbReference type="SUPFAM" id="SSF52540">
    <property type="entry name" value="P-loop containing nucleoside triphosphate hydrolases"/>
    <property type="match status" value="1"/>
</dbReference>
<organism evidence="6 7">
    <name type="scientific">Candidatus Schekmanbacteria bacterium RBG_16_38_11</name>
    <dbReference type="NCBI Taxonomy" id="1817880"/>
    <lineage>
        <taxon>Bacteria</taxon>
        <taxon>Candidatus Schekmaniibacteriota</taxon>
    </lineage>
</organism>
<dbReference type="InterPro" id="IPR003439">
    <property type="entry name" value="ABC_transporter-like_ATP-bd"/>
</dbReference>
<feature type="domain" description="ABC transporter" evidence="5">
    <location>
        <begin position="1"/>
        <end position="235"/>
    </location>
</feature>
<proteinExistence type="predicted"/>
<dbReference type="InterPro" id="IPR003593">
    <property type="entry name" value="AAA+_ATPase"/>
</dbReference>
<dbReference type="PROSITE" id="PS00211">
    <property type="entry name" value="ABC_TRANSPORTER_1"/>
    <property type="match status" value="1"/>
</dbReference>
<evidence type="ECO:0000256" key="4">
    <source>
        <dbReference type="ARBA" id="ARBA00022967"/>
    </source>
</evidence>
<dbReference type="InterPro" id="IPR027417">
    <property type="entry name" value="P-loop_NTPase"/>
</dbReference>
<dbReference type="GO" id="GO:0016887">
    <property type="term" value="F:ATP hydrolysis activity"/>
    <property type="evidence" value="ECO:0007669"/>
    <property type="project" value="InterPro"/>
</dbReference>
<reference evidence="6 7" key="1">
    <citation type="journal article" date="2016" name="Nat. Commun.">
        <title>Thousands of microbial genomes shed light on interconnected biogeochemical processes in an aquifer system.</title>
        <authorList>
            <person name="Anantharaman K."/>
            <person name="Brown C.T."/>
            <person name="Hug L.A."/>
            <person name="Sharon I."/>
            <person name="Castelle C.J."/>
            <person name="Probst A.J."/>
            <person name="Thomas B.C."/>
            <person name="Singh A."/>
            <person name="Wilkins M.J."/>
            <person name="Karaoz U."/>
            <person name="Brodie E.L."/>
            <person name="Williams K.H."/>
            <person name="Hubbard S.S."/>
            <person name="Banfield J.F."/>
        </authorList>
    </citation>
    <scope>NUCLEOTIDE SEQUENCE [LARGE SCALE GENOMIC DNA]</scope>
</reference>
<dbReference type="FunFam" id="3.40.50.300:FF:000134">
    <property type="entry name" value="Iron-enterobactin ABC transporter ATP-binding protein"/>
    <property type="match status" value="1"/>
</dbReference>
<dbReference type="Proteomes" id="UP000178435">
    <property type="component" value="Unassembled WGS sequence"/>
</dbReference>
<evidence type="ECO:0000256" key="1">
    <source>
        <dbReference type="ARBA" id="ARBA00022448"/>
    </source>
</evidence>
<sequence>MELDNVSFKYGNGWVLRNVSFDVKKEEIVGILGPNGCGKTTLLRLVYKALNPQKGGIRLFGKDSISRKEVSKRIGVVPQREISNIPFTVLEIVMMGRYQKSKGISFEVREDVEIVNDIIKQMDIYHLTKRYFANLSGGERQRVLIARALAQEPEILLLDEPTSHLDLKHQMECYSILKSLNTQKKLTIIVVSHDINLASEYCKSLILFKEGSLYIQGEPSDVLTSENIREVFGIDALVDKNPCSLRPRITLIEKKGEGLNYRTA</sequence>
<dbReference type="GO" id="GO:0005524">
    <property type="term" value="F:ATP binding"/>
    <property type="evidence" value="ECO:0007669"/>
    <property type="project" value="UniProtKB-KW"/>
</dbReference>
<dbReference type="Gene3D" id="3.40.50.300">
    <property type="entry name" value="P-loop containing nucleotide triphosphate hydrolases"/>
    <property type="match status" value="1"/>
</dbReference>
<dbReference type="PANTHER" id="PTHR42794:SF1">
    <property type="entry name" value="HEMIN IMPORT ATP-BINDING PROTEIN HMUV"/>
    <property type="match status" value="1"/>
</dbReference>
<protein>
    <recommendedName>
        <fullName evidence="5">ABC transporter domain-containing protein</fullName>
    </recommendedName>
</protein>
<evidence type="ECO:0000313" key="7">
    <source>
        <dbReference type="Proteomes" id="UP000178435"/>
    </source>
</evidence>
<evidence type="ECO:0000256" key="3">
    <source>
        <dbReference type="ARBA" id="ARBA00022840"/>
    </source>
</evidence>
<evidence type="ECO:0000256" key="2">
    <source>
        <dbReference type="ARBA" id="ARBA00022741"/>
    </source>
</evidence>
<dbReference type="Pfam" id="PF00005">
    <property type="entry name" value="ABC_tran"/>
    <property type="match status" value="1"/>
</dbReference>
<comment type="caution">
    <text evidence="6">The sequence shown here is derived from an EMBL/GenBank/DDBJ whole genome shotgun (WGS) entry which is preliminary data.</text>
</comment>
<dbReference type="SMART" id="SM00382">
    <property type="entry name" value="AAA"/>
    <property type="match status" value="1"/>
</dbReference>
<keyword evidence="3" id="KW-0067">ATP-binding</keyword>
<keyword evidence="2" id="KW-0547">Nucleotide-binding</keyword>
<name>A0A1F7RRB9_9BACT</name>
<dbReference type="InterPro" id="IPR017871">
    <property type="entry name" value="ABC_transporter-like_CS"/>
</dbReference>
<dbReference type="AlphaFoldDB" id="A0A1F7RRB9"/>
<dbReference type="EMBL" id="MGDF01000178">
    <property type="protein sequence ID" value="OGL43678.1"/>
    <property type="molecule type" value="Genomic_DNA"/>
</dbReference>
<evidence type="ECO:0000259" key="5">
    <source>
        <dbReference type="PROSITE" id="PS50893"/>
    </source>
</evidence>
<dbReference type="PANTHER" id="PTHR42794">
    <property type="entry name" value="HEMIN IMPORT ATP-BINDING PROTEIN HMUV"/>
    <property type="match status" value="1"/>
</dbReference>
<dbReference type="CDD" id="cd03214">
    <property type="entry name" value="ABC_Iron-Siderophores_B12_Hemin"/>
    <property type="match status" value="1"/>
</dbReference>
<keyword evidence="1" id="KW-0813">Transport</keyword>
<gene>
    <name evidence="6" type="ORF">A2149_07465</name>
</gene>
<keyword evidence="4" id="KW-1278">Translocase</keyword>
<accession>A0A1F7RRB9</accession>
<evidence type="ECO:0000313" key="6">
    <source>
        <dbReference type="EMBL" id="OGL43678.1"/>
    </source>
</evidence>